<keyword evidence="8" id="KW-1185">Reference proteome</keyword>
<keyword evidence="3 6" id="KW-1133">Transmembrane helix</keyword>
<dbReference type="FunCoup" id="A0A0C3BLF3">
    <property type="interactions" value="53"/>
</dbReference>
<dbReference type="GO" id="GO:0015267">
    <property type="term" value="F:channel activity"/>
    <property type="evidence" value="ECO:0007669"/>
    <property type="project" value="InterPro"/>
</dbReference>
<feature type="transmembrane region" description="Helical" evidence="6">
    <location>
        <begin position="218"/>
        <end position="238"/>
    </location>
</feature>
<gene>
    <name evidence="7" type="ORF">PILCRDRAFT_824848</name>
</gene>
<sequence>MAHIHASNRVDRLDVNKAFTLDVPDLNYDEKLRITPDAVSFFTWKESFDLRGFSDGDSWKKAIFEGWGTAMLVWLTGLATYSLVPRVSDFSSGALFPALLGALMNTVSLSLLLFATCPITGGHINPLITISTFFSQLTTFPRTVIYVFCQTTGATISGFLMRAALNRPNGAIPGCSIDPSAVTAGEAAVLETMTCVALIFIVYGAGLDPRRGAIYGPAMGPVLMGFALGVCTFVTGALKPGYFGASMHPARCFGLLAAEGRWDLHWVHWVGAIAAAALNAALHRMMQPGRPRNM</sequence>
<dbReference type="PRINTS" id="PR00783">
    <property type="entry name" value="MINTRINSICP"/>
</dbReference>
<dbReference type="Gene3D" id="1.20.1080.10">
    <property type="entry name" value="Glycerol uptake facilitator protein"/>
    <property type="match status" value="1"/>
</dbReference>
<feature type="transmembrane region" description="Helical" evidence="6">
    <location>
        <begin position="96"/>
        <end position="122"/>
    </location>
</feature>
<evidence type="ECO:0000256" key="4">
    <source>
        <dbReference type="ARBA" id="ARBA00023136"/>
    </source>
</evidence>
<dbReference type="InterPro" id="IPR023271">
    <property type="entry name" value="Aquaporin-like"/>
</dbReference>
<evidence type="ECO:0000256" key="6">
    <source>
        <dbReference type="SAM" id="Phobius"/>
    </source>
</evidence>
<evidence type="ECO:0000256" key="1">
    <source>
        <dbReference type="ARBA" id="ARBA00004141"/>
    </source>
</evidence>
<reference evidence="7 8" key="1">
    <citation type="submission" date="2014-04" db="EMBL/GenBank/DDBJ databases">
        <authorList>
            <consortium name="DOE Joint Genome Institute"/>
            <person name="Kuo A."/>
            <person name="Tarkka M."/>
            <person name="Buscot F."/>
            <person name="Kohler A."/>
            <person name="Nagy L.G."/>
            <person name="Floudas D."/>
            <person name="Copeland A."/>
            <person name="Barry K.W."/>
            <person name="Cichocki N."/>
            <person name="Veneault-Fourrey C."/>
            <person name="LaButti K."/>
            <person name="Lindquist E.A."/>
            <person name="Lipzen A."/>
            <person name="Lundell T."/>
            <person name="Morin E."/>
            <person name="Murat C."/>
            <person name="Sun H."/>
            <person name="Tunlid A."/>
            <person name="Henrissat B."/>
            <person name="Grigoriev I.V."/>
            <person name="Hibbett D.S."/>
            <person name="Martin F."/>
            <person name="Nordberg H.P."/>
            <person name="Cantor M.N."/>
            <person name="Hua S.X."/>
        </authorList>
    </citation>
    <scope>NUCLEOTIDE SEQUENCE [LARGE SCALE GENOMIC DNA]</scope>
    <source>
        <strain evidence="7 8">F 1598</strain>
    </source>
</reference>
<evidence type="ECO:0000313" key="8">
    <source>
        <dbReference type="Proteomes" id="UP000054166"/>
    </source>
</evidence>
<reference evidence="8" key="2">
    <citation type="submission" date="2015-01" db="EMBL/GenBank/DDBJ databases">
        <title>Evolutionary Origins and Diversification of the Mycorrhizal Mutualists.</title>
        <authorList>
            <consortium name="DOE Joint Genome Institute"/>
            <consortium name="Mycorrhizal Genomics Consortium"/>
            <person name="Kohler A."/>
            <person name="Kuo A."/>
            <person name="Nagy L.G."/>
            <person name="Floudas D."/>
            <person name="Copeland A."/>
            <person name="Barry K.W."/>
            <person name="Cichocki N."/>
            <person name="Veneault-Fourrey C."/>
            <person name="LaButti K."/>
            <person name="Lindquist E.A."/>
            <person name="Lipzen A."/>
            <person name="Lundell T."/>
            <person name="Morin E."/>
            <person name="Murat C."/>
            <person name="Riley R."/>
            <person name="Ohm R."/>
            <person name="Sun H."/>
            <person name="Tunlid A."/>
            <person name="Henrissat B."/>
            <person name="Grigoriev I.V."/>
            <person name="Hibbett D.S."/>
            <person name="Martin F."/>
        </authorList>
    </citation>
    <scope>NUCLEOTIDE SEQUENCE [LARGE SCALE GENOMIC DNA]</scope>
    <source>
        <strain evidence="8">F 1598</strain>
    </source>
</reference>
<name>A0A0C3BLF3_PILCF</name>
<proteinExistence type="inferred from homology"/>
<evidence type="ECO:0008006" key="9">
    <source>
        <dbReference type="Google" id="ProtNLM"/>
    </source>
</evidence>
<keyword evidence="4 6" id="KW-0472">Membrane</keyword>
<dbReference type="GO" id="GO:0016020">
    <property type="term" value="C:membrane"/>
    <property type="evidence" value="ECO:0007669"/>
    <property type="project" value="UniProtKB-SubCell"/>
</dbReference>
<comment type="subcellular location">
    <subcellularLocation>
        <location evidence="1">Membrane</location>
        <topology evidence="1">Multi-pass membrane protein</topology>
    </subcellularLocation>
</comment>
<dbReference type="OrthoDB" id="3222at2759"/>
<comment type="similarity">
    <text evidence="5">Belongs to the MIP/aquaporin (TC 1.A.8) family.</text>
</comment>
<organism evidence="7 8">
    <name type="scientific">Piloderma croceum (strain F 1598)</name>
    <dbReference type="NCBI Taxonomy" id="765440"/>
    <lineage>
        <taxon>Eukaryota</taxon>
        <taxon>Fungi</taxon>
        <taxon>Dikarya</taxon>
        <taxon>Basidiomycota</taxon>
        <taxon>Agaricomycotina</taxon>
        <taxon>Agaricomycetes</taxon>
        <taxon>Agaricomycetidae</taxon>
        <taxon>Atheliales</taxon>
        <taxon>Atheliaceae</taxon>
        <taxon>Piloderma</taxon>
    </lineage>
</organism>
<feature type="transmembrane region" description="Helical" evidence="6">
    <location>
        <begin position="185"/>
        <end position="206"/>
    </location>
</feature>
<evidence type="ECO:0000256" key="2">
    <source>
        <dbReference type="ARBA" id="ARBA00022692"/>
    </source>
</evidence>
<feature type="transmembrane region" description="Helical" evidence="6">
    <location>
        <begin position="62"/>
        <end position="84"/>
    </location>
</feature>
<dbReference type="HOGENOM" id="CLU_020019_5_0_1"/>
<dbReference type="EMBL" id="KN833019">
    <property type="protein sequence ID" value="KIM78132.1"/>
    <property type="molecule type" value="Genomic_DNA"/>
</dbReference>
<protein>
    <recommendedName>
        <fullName evidence="9">Aquaporin</fullName>
    </recommendedName>
</protein>
<dbReference type="Pfam" id="PF00230">
    <property type="entry name" value="MIP"/>
    <property type="match status" value="1"/>
</dbReference>
<evidence type="ECO:0000313" key="7">
    <source>
        <dbReference type="EMBL" id="KIM78132.1"/>
    </source>
</evidence>
<dbReference type="InParanoid" id="A0A0C3BLF3"/>
<dbReference type="SUPFAM" id="SSF81338">
    <property type="entry name" value="Aquaporin-like"/>
    <property type="match status" value="1"/>
</dbReference>
<dbReference type="STRING" id="765440.A0A0C3BLF3"/>
<feature type="transmembrane region" description="Helical" evidence="6">
    <location>
        <begin position="143"/>
        <end position="165"/>
    </location>
</feature>
<dbReference type="Proteomes" id="UP000054166">
    <property type="component" value="Unassembled WGS sequence"/>
</dbReference>
<evidence type="ECO:0000256" key="5">
    <source>
        <dbReference type="RuleBase" id="RU000477"/>
    </source>
</evidence>
<dbReference type="AlphaFoldDB" id="A0A0C3BLF3"/>
<dbReference type="PANTHER" id="PTHR47002">
    <property type="entry name" value="AQUAPORIN-LIKE"/>
    <property type="match status" value="1"/>
</dbReference>
<evidence type="ECO:0000256" key="3">
    <source>
        <dbReference type="ARBA" id="ARBA00022989"/>
    </source>
</evidence>
<accession>A0A0C3BLF3</accession>
<dbReference type="PANTHER" id="PTHR47002:SF2">
    <property type="entry name" value="AQUAPORIN AQPAE.A-LIKE"/>
    <property type="match status" value="1"/>
</dbReference>
<feature type="transmembrane region" description="Helical" evidence="6">
    <location>
        <begin position="266"/>
        <end position="282"/>
    </location>
</feature>
<dbReference type="InterPro" id="IPR000425">
    <property type="entry name" value="MIP"/>
</dbReference>
<keyword evidence="2 5" id="KW-0812">Transmembrane</keyword>
<keyword evidence="5" id="KW-0813">Transport</keyword>